<dbReference type="GO" id="GO:0015020">
    <property type="term" value="F:glucuronosyltransferase activity"/>
    <property type="evidence" value="ECO:0007669"/>
    <property type="project" value="TreeGrafter"/>
</dbReference>
<keyword evidence="3" id="KW-0735">Signal-anchor</keyword>
<dbReference type="GO" id="GO:0016020">
    <property type="term" value="C:membrane"/>
    <property type="evidence" value="ECO:0007669"/>
    <property type="project" value="UniProtKB-SubCell"/>
</dbReference>
<dbReference type="OrthoDB" id="411524at2759"/>
<evidence type="ECO:0000313" key="8">
    <source>
        <dbReference type="EMBL" id="POY73715.1"/>
    </source>
</evidence>
<keyword evidence="6" id="KW-0325">Glycoprotein</keyword>
<feature type="compositionally biased region" description="Polar residues" evidence="7">
    <location>
        <begin position="493"/>
        <end position="508"/>
    </location>
</feature>
<dbReference type="PANTHER" id="PTHR12270">
    <property type="entry name" value="GLYCOSYLTRANSFERASE-RELATED"/>
    <property type="match status" value="1"/>
</dbReference>
<evidence type="ECO:0000256" key="3">
    <source>
        <dbReference type="ARBA" id="ARBA00022968"/>
    </source>
</evidence>
<dbReference type="Proteomes" id="UP000237144">
    <property type="component" value="Unassembled WGS sequence"/>
</dbReference>
<keyword evidence="9" id="KW-1185">Reference proteome</keyword>
<protein>
    <recommendedName>
        <fullName evidence="10">Glycosyltransferase family 49 protein</fullName>
    </recommendedName>
</protein>
<evidence type="ECO:0000256" key="2">
    <source>
        <dbReference type="ARBA" id="ARBA00022692"/>
    </source>
</evidence>
<evidence type="ECO:0000256" key="1">
    <source>
        <dbReference type="ARBA" id="ARBA00004606"/>
    </source>
</evidence>
<gene>
    <name evidence="8" type="ORF">BMF94_3253</name>
</gene>
<organism evidence="8 9">
    <name type="scientific">Rhodotorula taiwanensis</name>
    <dbReference type="NCBI Taxonomy" id="741276"/>
    <lineage>
        <taxon>Eukaryota</taxon>
        <taxon>Fungi</taxon>
        <taxon>Dikarya</taxon>
        <taxon>Basidiomycota</taxon>
        <taxon>Pucciniomycotina</taxon>
        <taxon>Microbotryomycetes</taxon>
        <taxon>Sporidiobolales</taxon>
        <taxon>Sporidiobolaceae</taxon>
        <taxon>Rhodotorula</taxon>
    </lineage>
</organism>
<accession>A0A2S5BAB0</accession>
<evidence type="ECO:0000256" key="7">
    <source>
        <dbReference type="SAM" id="MobiDB-lite"/>
    </source>
</evidence>
<evidence type="ECO:0008006" key="10">
    <source>
        <dbReference type="Google" id="ProtNLM"/>
    </source>
</evidence>
<comment type="subcellular location">
    <subcellularLocation>
        <location evidence="1">Membrane</location>
        <topology evidence="1">Single-pass type II membrane protein</topology>
    </subcellularLocation>
</comment>
<feature type="region of interest" description="Disordered" evidence="7">
    <location>
        <begin position="484"/>
        <end position="516"/>
    </location>
</feature>
<name>A0A2S5BAB0_9BASI</name>
<keyword evidence="4" id="KW-1133">Transmembrane helix</keyword>
<keyword evidence="5" id="KW-0472">Membrane</keyword>
<evidence type="ECO:0000256" key="5">
    <source>
        <dbReference type="ARBA" id="ARBA00023136"/>
    </source>
</evidence>
<dbReference type="InterPro" id="IPR051292">
    <property type="entry name" value="Xyl/GlcA_transferase"/>
</dbReference>
<comment type="caution">
    <text evidence="8">The sequence shown here is derived from an EMBL/GenBank/DDBJ whole genome shotgun (WGS) entry which is preliminary data.</text>
</comment>
<dbReference type="AlphaFoldDB" id="A0A2S5BAB0"/>
<dbReference type="EMBL" id="PJQD01000035">
    <property type="protein sequence ID" value="POY73715.1"/>
    <property type="molecule type" value="Genomic_DNA"/>
</dbReference>
<dbReference type="GO" id="GO:0042285">
    <property type="term" value="F:xylosyltransferase activity"/>
    <property type="evidence" value="ECO:0007669"/>
    <property type="project" value="TreeGrafter"/>
</dbReference>
<dbReference type="GO" id="GO:0035269">
    <property type="term" value="P:protein O-linked glycosylation via mannose"/>
    <property type="evidence" value="ECO:0007669"/>
    <property type="project" value="TreeGrafter"/>
</dbReference>
<evidence type="ECO:0000256" key="4">
    <source>
        <dbReference type="ARBA" id="ARBA00022989"/>
    </source>
</evidence>
<keyword evidence="2" id="KW-0812">Transmembrane</keyword>
<sequence>MPDSQGRSNKPPLRSRRLTQLVSAVFALLVAATVARSWSSQPFSTRFRARVDAARARQAALRFPEARAPALKASLHFANGAVQHLFAASKHGAPTFQPIWEPESSLVRVEVPPAGVLGYRTRQASEHTLVVGNASLCETAVGICRGWTGVSFSTSIGAALSYLEAADPSAEALATIPARDTDPRQQSVTLVTQLSVSRLERFDRLLQHWDGPVSATIYLVDESDLAVLADYLRSHSGLLRRVTLTVLKPSYAGDTASLLARLRYPINRLRNLAIQAALSPYVLVIDVDFVPSPNMHSLLVERAVPLIDLADSRKDASPTLKRTAVVIPTFALAKEYDDAGGFPQTMEEVEALYRADPQLAMLTDPNSGHGPTRPNRLFHRRARSPADVDSAPMSNPLINGADSYEVCYEPQWEPYYVLARASHPLYDERFTDQGGDKQSHALVLNVLGFRFVVMRDTWVVHPPKRDAESEAWPAARLERALSELEEREAEQDPSYSSARSGTDAPTTPTEDDHFNLAAQRDDSRFRYFQDFLPEMERLWGAATARWPRGCSAELLAQERMFGRARPASAFGL</sequence>
<reference evidence="8 9" key="1">
    <citation type="journal article" date="2018" name="Front. Microbiol.">
        <title>Prospects for Fungal Bioremediation of Acidic Radioactive Waste Sites: Characterization and Genome Sequence of Rhodotorula taiwanensis MD1149.</title>
        <authorList>
            <person name="Tkavc R."/>
            <person name="Matrosova V.Y."/>
            <person name="Grichenko O.E."/>
            <person name="Gostincar C."/>
            <person name="Volpe R.P."/>
            <person name="Klimenkova P."/>
            <person name="Gaidamakova E.K."/>
            <person name="Zhou C.E."/>
            <person name="Stewart B.J."/>
            <person name="Lyman M.G."/>
            <person name="Malfatti S.A."/>
            <person name="Rubinfeld B."/>
            <person name="Courtot M."/>
            <person name="Singh J."/>
            <person name="Dalgard C.L."/>
            <person name="Hamilton T."/>
            <person name="Frey K.G."/>
            <person name="Gunde-Cimerman N."/>
            <person name="Dugan L."/>
            <person name="Daly M.J."/>
        </authorList>
    </citation>
    <scope>NUCLEOTIDE SEQUENCE [LARGE SCALE GENOMIC DNA]</scope>
    <source>
        <strain evidence="8 9">MD1149</strain>
    </source>
</reference>
<dbReference type="PANTHER" id="PTHR12270:SF52">
    <property type="entry name" value="GLYCOSYLTRANSFERASE-LIKE PROTEIN GNT13-RELATED"/>
    <property type="match status" value="1"/>
</dbReference>
<evidence type="ECO:0000256" key="6">
    <source>
        <dbReference type="ARBA" id="ARBA00023180"/>
    </source>
</evidence>
<proteinExistence type="predicted"/>
<dbReference type="Pfam" id="PF13896">
    <property type="entry name" value="Glyco_transf_49"/>
    <property type="match status" value="2"/>
</dbReference>
<evidence type="ECO:0000313" key="9">
    <source>
        <dbReference type="Proteomes" id="UP000237144"/>
    </source>
</evidence>